<evidence type="ECO:0000256" key="1">
    <source>
        <dbReference type="SAM" id="SignalP"/>
    </source>
</evidence>
<keyword evidence="3" id="KW-0456">Lyase</keyword>
<dbReference type="STRING" id="474950.SAMN05421771_3515"/>
<dbReference type="RefSeq" id="WP_089841116.1">
    <property type="nucleotide sequence ID" value="NZ_FOZL01000001.1"/>
</dbReference>
<dbReference type="GO" id="GO:0047487">
    <property type="term" value="F:oligogalacturonide lyase activity"/>
    <property type="evidence" value="ECO:0007669"/>
    <property type="project" value="InterPro"/>
</dbReference>
<dbReference type="Pfam" id="PF14583">
    <property type="entry name" value="Pectate_lyase22"/>
    <property type="match status" value="1"/>
</dbReference>
<evidence type="ECO:0000259" key="2">
    <source>
        <dbReference type="Pfam" id="PF14583"/>
    </source>
</evidence>
<keyword evidence="1" id="KW-0732">Signal</keyword>
<gene>
    <name evidence="3" type="ORF">SAMN05421771_3515</name>
</gene>
<organism evidence="3 4">
    <name type="scientific">Granulicella pectinivorans</name>
    <dbReference type="NCBI Taxonomy" id="474950"/>
    <lineage>
        <taxon>Bacteria</taxon>
        <taxon>Pseudomonadati</taxon>
        <taxon>Acidobacteriota</taxon>
        <taxon>Terriglobia</taxon>
        <taxon>Terriglobales</taxon>
        <taxon>Acidobacteriaceae</taxon>
        <taxon>Granulicella</taxon>
    </lineage>
</organism>
<dbReference type="InterPro" id="IPR015943">
    <property type="entry name" value="WD40/YVTN_repeat-like_dom_sf"/>
</dbReference>
<reference evidence="3 4" key="1">
    <citation type="submission" date="2016-10" db="EMBL/GenBank/DDBJ databases">
        <authorList>
            <person name="de Groot N.N."/>
        </authorList>
    </citation>
    <scope>NUCLEOTIDE SEQUENCE [LARGE SCALE GENOMIC DNA]</scope>
    <source>
        <strain evidence="3 4">DSM 21001</strain>
    </source>
</reference>
<evidence type="ECO:0000313" key="4">
    <source>
        <dbReference type="Proteomes" id="UP000199024"/>
    </source>
</evidence>
<dbReference type="SUPFAM" id="SSF82171">
    <property type="entry name" value="DPP6 N-terminal domain-like"/>
    <property type="match status" value="1"/>
</dbReference>
<evidence type="ECO:0000313" key="3">
    <source>
        <dbReference type="EMBL" id="SFS18618.1"/>
    </source>
</evidence>
<feature type="chain" id="PRO_5011527692" evidence="1">
    <location>
        <begin position="21"/>
        <end position="476"/>
    </location>
</feature>
<dbReference type="EMBL" id="FOZL01000001">
    <property type="protein sequence ID" value="SFS18618.1"/>
    <property type="molecule type" value="Genomic_DNA"/>
</dbReference>
<name>A0A1I6MSW3_9BACT</name>
<feature type="signal peptide" evidence="1">
    <location>
        <begin position="1"/>
        <end position="20"/>
    </location>
</feature>
<dbReference type="GO" id="GO:0045490">
    <property type="term" value="P:pectin catabolic process"/>
    <property type="evidence" value="ECO:0007669"/>
    <property type="project" value="InterPro"/>
</dbReference>
<feature type="domain" description="Oligogalacturonate lyase" evidence="2">
    <location>
        <begin position="225"/>
        <end position="438"/>
    </location>
</feature>
<dbReference type="Proteomes" id="UP000199024">
    <property type="component" value="Unassembled WGS sequence"/>
</dbReference>
<dbReference type="Gene3D" id="2.130.10.10">
    <property type="entry name" value="YVTN repeat-like/Quinoprotein amine dehydrogenase"/>
    <property type="match status" value="1"/>
</dbReference>
<proteinExistence type="predicted"/>
<dbReference type="AlphaFoldDB" id="A0A1I6MSW3"/>
<accession>A0A1I6MSW3</accession>
<dbReference type="OrthoDB" id="8432779at2"/>
<dbReference type="InterPro" id="IPR027946">
    <property type="entry name" value="Ogl_dom"/>
</dbReference>
<protein>
    <submittedName>
        <fullName evidence="3">Oligogalacturonide lyase</fullName>
    </submittedName>
</protein>
<sequence>MRLAARLSLALLFACPLLIAAQDAPPVTWVDQATGHRIWRLSPEPQSSGFYFNNNAYSPDGKLMIYTAPDGIHVLELATRKTRLLVPNPPHDPGADPMTRYRGNVHAIVVGHKTPSVFYAKMDPETHRNTLYKANMETGEITRLVPLPEGASGVATVNADETLAAGTMNDGPPVAPEYGANRVSPTGTPRVQQAPTGANSGTLVQPEGKGEMMERRLASRQPLILFTLNLQTGKMNTLLHSTDWINHLLYSPSDPTLLMYCHEGPWQKVDRIWTIRTDGTQNTLIHKRTFAQEIAGHEFWGIDGKTLWYDWQPIKGEDFYLASYNVETHQRRAFHMERNEWSIHFNVTKDESLFTGDGGDPGQVAKAPDGEYIELFHPEMKKVDGINQPDFYQPGMFRAEHLVVMSQHNYKLEPNVRFSPDKSLVIFTSNMFGPSYVFGVETAKAVDAKPGEVMSTPELAKKFNPVAKPGPTPGVK</sequence>
<keyword evidence="4" id="KW-1185">Reference proteome</keyword>